<dbReference type="Pfam" id="PF00903">
    <property type="entry name" value="Glyoxalase"/>
    <property type="match status" value="1"/>
</dbReference>
<sequence>MSQTTAVPPPIGAIPYLTIRGAADAIAFYQRIFGAEVVERLDDPAGAVVHCQLRVGPASFMLTEERPEMGALSPLTVGGTSTAVTFYVPDCDQVVQRAIEAGCKTTMPLMDQFWGDRAGGLIDPFGHSWMVATHREDLSSAQLQQRFQEAMAQHGADCGG</sequence>
<keyword evidence="3" id="KW-1185">Reference proteome</keyword>
<proteinExistence type="predicted"/>
<dbReference type="PANTHER" id="PTHR34109">
    <property type="entry name" value="BNAUNNG04460D PROTEIN-RELATED"/>
    <property type="match status" value="1"/>
</dbReference>
<dbReference type="Gene3D" id="3.30.720.120">
    <property type="match status" value="1"/>
</dbReference>
<protein>
    <submittedName>
        <fullName evidence="2">VOC family protein</fullName>
    </submittedName>
</protein>
<dbReference type="CDD" id="cd07246">
    <property type="entry name" value="VOC_like"/>
    <property type="match status" value="1"/>
</dbReference>
<organism evidence="2 3">
    <name type="scientific">Ideonella lacteola</name>
    <dbReference type="NCBI Taxonomy" id="2984193"/>
    <lineage>
        <taxon>Bacteria</taxon>
        <taxon>Pseudomonadati</taxon>
        <taxon>Pseudomonadota</taxon>
        <taxon>Betaproteobacteria</taxon>
        <taxon>Burkholderiales</taxon>
        <taxon>Sphaerotilaceae</taxon>
        <taxon>Ideonella</taxon>
    </lineage>
</organism>
<evidence type="ECO:0000313" key="2">
    <source>
        <dbReference type="EMBL" id="MEK8033090.1"/>
    </source>
</evidence>
<comment type="caution">
    <text evidence="2">The sequence shown here is derived from an EMBL/GenBank/DDBJ whole genome shotgun (WGS) entry which is preliminary data.</text>
</comment>
<dbReference type="PROSITE" id="PS51819">
    <property type="entry name" value="VOC"/>
    <property type="match status" value="1"/>
</dbReference>
<evidence type="ECO:0000259" key="1">
    <source>
        <dbReference type="PROSITE" id="PS51819"/>
    </source>
</evidence>
<dbReference type="InterPro" id="IPR004360">
    <property type="entry name" value="Glyas_Fos-R_dOase_dom"/>
</dbReference>
<dbReference type="InterPro" id="IPR037523">
    <property type="entry name" value="VOC_core"/>
</dbReference>
<evidence type="ECO:0000313" key="3">
    <source>
        <dbReference type="Proteomes" id="UP001371218"/>
    </source>
</evidence>
<dbReference type="PANTHER" id="PTHR34109:SF1">
    <property type="entry name" value="VOC DOMAIN-CONTAINING PROTEIN"/>
    <property type="match status" value="1"/>
</dbReference>
<dbReference type="EMBL" id="JBBUTG010000014">
    <property type="protein sequence ID" value="MEK8033090.1"/>
    <property type="molecule type" value="Genomic_DNA"/>
</dbReference>
<dbReference type="SUPFAM" id="SSF54593">
    <property type="entry name" value="Glyoxalase/Bleomycin resistance protein/Dihydroxybiphenyl dioxygenase"/>
    <property type="match status" value="1"/>
</dbReference>
<dbReference type="InterPro" id="IPR029068">
    <property type="entry name" value="Glyas_Bleomycin-R_OHBP_Dase"/>
</dbReference>
<reference evidence="2 3" key="1">
    <citation type="submission" date="2024-04" db="EMBL/GenBank/DDBJ databases">
        <title>Novel species of the genus Ideonella isolated from streams.</title>
        <authorList>
            <person name="Lu H."/>
        </authorList>
    </citation>
    <scope>NUCLEOTIDE SEQUENCE [LARGE SCALE GENOMIC DNA]</scope>
    <source>
        <strain evidence="2 3">DXS29W</strain>
    </source>
</reference>
<accession>A0ABU9BW40</accession>
<name>A0ABU9BW40_9BURK</name>
<dbReference type="Proteomes" id="UP001371218">
    <property type="component" value="Unassembled WGS sequence"/>
</dbReference>
<dbReference type="RefSeq" id="WP_341427511.1">
    <property type="nucleotide sequence ID" value="NZ_JBBUTG010000014.1"/>
</dbReference>
<dbReference type="Gene3D" id="3.30.720.110">
    <property type="match status" value="1"/>
</dbReference>
<gene>
    <name evidence="2" type="ORF">AACH06_19880</name>
</gene>
<feature type="domain" description="VOC" evidence="1">
    <location>
        <begin position="10"/>
        <end position="134"/>
    </location>
</feature>